<gene>
    <name evidence="6" type="ORF">NP493_16g06056</name>
</gene>
<dbReference type="GO" id="GO:0051276">
    <property type="term" value="P:chromosome organization"/>
    <property type="evidence" value="ECO:0007669"/>
    <property type="project" value="TreeGrafter"/>
</dbReference>
<evidence type="ECO:0000256" key="5">
    <source>
        <dbReference type="SAM" id="Phobius"/>
    </source>
</evidence>
<dbReference type="SMART" id="SM01023">
    <property type="entry name" value="BAF"/>
    <property type="match status" value="1"/>
</dbReference>
<keyword evidence="5" id="KW-1133">Transmembrane helix</keyword>
<evidence type="ECO:0000256" key="3">
    <source>
        <dbReference type="ARBA" id="ARBA00074730"/>
    </source>
</evidence>
<dbReference type="EMBL" id="JAODUO010000015">
    <property type="protein sequence ID" value="KAK2193266.1"/>
    <property type="molecule type" value="Genomic_DNA"/>
</dbReference>
<dbReference type="PANTHER" id="PTHR47507:SF6">
    <property type="entry name" value="BARRIER-TO-AUTOINTEGRATION FACTOR"/>
    <property type="match status" value="1"/>
</dbReference>
<name>A0AAD9PET2_RIDPI</name>
<sequence length="98" mass="11204">MSTDSDPDRHPAVQKQRIFVSEPMGNKSVFHLSGINQILGQRLAAAGFAHACTVLGMYLVLQKNRRQFQRWFCDTCGADVKQANECFECLNEWCDYFL</sequence>
<keyword evidence="5" id="KW-0812">Transmembrane</keyword>
<evidence type="ECO:0000256" key="1">
    <source>
        <dbReference type="ARBA" id="ARBA00004123"/>
    </source>
</evidence>
<proteinExistence type="predicted"/>
<dbReference type="GO" id="GO:0003677">
    <property type="term" value="F:DNA binding"/>
    <property type="evidence" value="ECO:0007669"/>
    <property type="project" value="InterPro"/>
</dbReference>
<evidence type="ECO:0000256" key="4">
    <source>
        <dbReference type="ARBA" id="ARBA00079764"/>
    </source>
</evidence>
<evidence type="ECO:0000313" key="7">
    <source>
        <dbReference type="Proteomes" id="UP001209878"/>
    </source>
</evidence>
<keyword evidence="2" id="KW-0539">Nucleus</keyword>
<dbReference type="InterPro" id="IPR036617">
    <property type="entry name" value="BAF_sf"/>
</dbReference>
<reference evidence="6" key="1">
    <citation type="journal article" date="2023" name="Mol. Biol. Evol.">
        <title>Third-Generation Sequencing Reveals the Adaptive Role of the Epigenome in Three Deep-Sea Polychaetes.</title>
        <authorList>
            <person name="Perez M."/>
            <person name="Aroh O."/>
            <person name="Sun Y."/>
            <person name="Lan Y."/>
            <person name="Juniper S.K."/>
            <person name="Young C.R."/>
            <person name="Angers B."/>
            <person name="Qian P.Y."/>
        </authorList>
    </citation>
    <scope>NUCLEOTIDE SEQUENCE</scope>
    <source>
        <strain evidence="6">R07B-5</strain>
    </source>
</reference>
<dbReference type="FunFam" id="1.10.150.40:FF:000002">
    <property type="entry name" value="Barrier to autointegration factor 2"/>
    <property type="match status" value="1"/>
</dbReference>
<dbReference type="PANTHER" id="PTHR47507">
    <property type="entry name" value="BARRIER TO AUTOINTEGRATION FACTOR 2"/>
    <property type="match status" value="1"/>
</dbReference>
<dbReference type="AlphaFoldDB" id="A0AAD9PET2"/>
<organism evidence="6 7">
    <name type="scientific">Ridgeia piscesae</name>
    <name type="common">Tubeworm</name>
    <dbReference type="NCBI Taxonomy" id="27915"/>
    <lineage>
        <taxon>Eukaryota</taxon>
        <taxon>Metazoa</taxon>
        <taxon>Spiralia</taxon>
        <taxon>Lophotrochozoa</taxon>
        <taxon>Annelida</taxon>
        <taxon>Polychaeta</taxon>
        <taxon>Sedentaria</taxon>
        <taxon>Canalipalpata</taxon>
        <taxon>Sabellida</taxon>
        <taxon>Siboglinidae</taxon>
        <taxon>Ridgeia</taxon>
    </lineage>
</organism>
<dbReference type="Gene3D" id="1.10.150.40">
    <property type="entry name" value="Barrier-to-autointegration factor, BAF"/>
    <property type="match status" value="1"/>
</dbReference>
<dbReference type="SUPFAM" id="SSF47798">
    <property type="entry name" value="Barrier-to-autointegration factor, BAF"/>
    <property type="match status" value="1"/>
</dbReference>
<dbReference type="GO" id="GO:0000793">
    <property type="term" value="C:condensed chromosome"/>
    <property type="evidence" value="ECO:0007669"/>
    <property type="project" value="TreeGrafter"/>
</dbReference>
<dbReference type="InterPro" id="IPR004122">
    <property type="entry name" value="BAF_prot"/>
</dbReference>
<protein>
    <recommendedName>
        <fullName evidence="3">Barrier-to-autointegration factor-like protein</fullName>
    </recommendedName>
    <alternativeName>
        <fullName evidence="4">Barrier-to-autointegration factor 2</fullName>
    </alternativeName>
</protein>
<comment type="subcellular location">
    <subcellularLocation>
        <location evidence="1">Nucleus</location>
    </subcellularLocation>
</comment>
<feature type="transmembrane region" description="Helical" evidence="5">
    <location>
        <begin position="43"/>
        <end position="61"/>
    </location>
</feature>
<evidence type="ECO:0000256" key="2">
    <source>
        <dbReference type="ARBA" id="ARBA00023242"/>
    </source>
</evidence>
<comment type="caution">
    <text evidence="6">The sequence shown here is derived from an EMBL/GenBank/DDBJ whole genome shotgun (WGS) entry which is preliminary data.</text>
</comment>
<accession>A0AAD9PET2</accession>
<keyword evidence="7" id="KW-1185">Reference proteome</keyword>
<dbReference type="GO" id="GO:0005634">
    <property type="term" value="C:nucleus"/>
    <property type="evidence" value="ECO:0007669"/>
    <property type="project" value="UniProtKB-SubCell"/>
</dbReference>
<dbReference type="Proteomes" id="UP001209878">
    <property type="component" value="Unassembled WGS sequence"/>
</dbReference>
<dbReference type="InterPro" id="IPR051387">
    <property type="entry name" value="BAF"/>
</dbReference>
<dbReference type="Pfam" id="PF02961">
    <property type="entry name" value="SAM_BAF"/>
    <property type="match status" value="1"/>
</dbReference>
<evidence type="ECO:0000313" key="6">
    <source>
        <dbReference type="EMBL" id="KAK2193266.1"/>
    </source>
</evidence>
<keyword evidence="5" id="KW-0472">Membrane</keyword>